<keyword evidence="3" id="KW-1185">Reference proteome</keyword>
<reference evidence="2 3" key="1">
    <citation type="submission" date="2021-12" db="EMBL/GenBank/DDBJ databases">
        <title>Genome sequencing of bacteria with rrn-lacking chromosome and rrn-plasmid.</title>
        <authorList>
            <person name="Anda M."/>
            <person name="Iwasaki W."/>
        </authorList>
    </citation>
    <scope>NUCLEOTIDE SEQUENCE [LARGE SCALE GENOMIC DNA]</scope>
    <source>
        <strain evidence="2 3">DSM 100852</strain>
        <plasmid evidence="2 3">pFA5</plasmid>
    </source>
</reference>
<dbReference type="AlphaFoldDB" id="A0AAU9DJJ0"/>
<dbReference type="RefSeq" id="WP_338395816.1">
    <property type="nucleotide sequence ID" value="NZ_AP025319.1"/>
</dbReference>
<keyword evidence="2" id="KW-0614">Plasmid</keyword>
<organism evidence="2 3">
    <name type="scientific">Fulvitalea axinellae</name>
    <dbReference type="NCBI Taxonomy" id="1182444"/>
    <lineage>
        <taxon>Bacteria</taxon>
        <taxon>Pseudomonadati</taxon>
        <taxon>Bacteroidota</taxon>
        <taxon>Cytophagia</taxon>
        <taxon>Cytophagales</taxon>
        <taxon>Persicobacteraceae</taxon>
        <taxon>Fulvitalea</taxon>
    </lineage>
</organism>
<keyword evidence="1" id="KW-0472">Membrane</keyword>
<protein>
    <submittedName>
        <fullName evidence="2">Uncharacterized protein</fullName>
    </submittedName>
</protein>
<dbReference type="EMBL" id="AP025319">
    <property type="protein sequence ID" value="BDD12675.1"/>
    <property type="molecule type" value="Genomic_DNA"/>
</dbReference>
<proteinExistence type="predicted"/>
<name>A0AAU9DJJ0_9BACT</name>
<sequence length="174" mass="20981">MTYNDITLQKIFEEYWNQTLLLLTFFGISLKMIFTFYLKKREVSHGIVYQNRMEAVIRFFNAFAEVKSMWQKLPIFKILNKELNPDEVDKQVQPPLNRLEASILELQIYFDGEMFAKFELIGKNMRRINGRFLEITFNSKKEYNVVHRANDYEFHRQEIDSKNSFLIKEICKNL</sequence>
<geneLocation type="plasmid" evidence="2 3">
    <name>pFA5</name>
</geneLocation>
<evidence type="ECO:0000256" key="1">
    <source>
        <dbReference type="SAM" id="Phobius"/>
    </source>
</evidence>
<dbReference type="Proteomes" id="UP001348817">
    <property type="component" value="Plasmid pFA5"/>
</dbReference>
<gene>
    <name evidence="2" type="ORF">FUAX_51070</name>
</gene>
<feature type="transmembrane region" description="Helical" evidence="1">
    <location>
        <begin position="20"/>
        <end position="38"/>
    </location>
</feature>
<accession>A0AAU9DJJ0</accession>
<keyword evidence="1" id="KW-0812">Transmembrane</keyword>
<evidence type="ECO:0000313" key="2">
    <source>
        <dbReference type="EMBL" id="BDD12675.1"/>
    </source>
</evidence>
<evidence type="ECO:0000313" key="3">
    <source>
        <dbReference type="Proteomes" id="UP001348817"/>
    </source>
</evidence>
<dbReference type="KEGG" id="fax:FUAX_51070"/>
<keyword evidence="1" id="KW-1133">Transmembrane helix</keyword>